<dbReference type="InParanoid" id="A0A0C2ZV26"/>
<proteinExistence type="predicted"/>
<accession>A0A0C2ZV26</accession>
<organism evidence="1 2">
    <name type="scientific">Scleroderma citrinum Foug A</name>
    <dbReference type="NCBI Taxonomy" id="1036808"/>
    <lineage>
        <taxon>Eukaryota</taxon>
        <taxon>Fungi</taxon>
        <taxon>Dikarya</taxon>
        <taxon>Basidiomycota</taxon>
        <taxon>Agaricomycotina</taxon>
        <taxon>Agaricomycetes</taxon>
        <taxon>Agaricomycetidae</taxon>
        <taxon>Boletales</taxon>
        <taxon>Sclerodermatineae</taxon>
        <taxon>Sclerodermataceae</taxon>
        <taxon>Scleroderma</taxon>
    </lineage>
</organism>
<dbReference type="Proteomes" id="UP000053989">
    <property type="component" value="Unassembled WGS sequence"/>
</dbReference>
<reference evidence="2" key="2">
    <citation type="submission" date="2015-01" db="EMBL/GenBank/DDBJ databases">
        <title>Evolutionary Origins and Diversification of the Mycorrhizal Mutualists.</title>
        <authorList>
            <consortium name="DOE Joint Genome Institute"/>
            <consortium name="Mycorrhizal Genomics Consortium"/>
            <person name="Kohler A."/>
            <person name="Kuo A."/>
            <person name="Nagy L.G."/>
            <person name="Floudas D."/>
            <person name="Copeland A."/>
            <person name="Barry K.W."/>
            <person name="Cichocki N."/>
            <person name="Veneault-Fourrey C."/>
            <person name="LaButti K."/>
            <person name="Lindquist E.A."/>
            <person name="Lipzen A."/>
            <person name="Lundell T."/>
            <person name="Morin E."/>
            <person name="Murat C."/>
            <person name="Riley R."/>
            <person name="Ohm R."/>
            <person name="Sun H."/>
            <person name="Tunlid A."/>
            <person name="Henrissat B."/>
            <person name="Grigoriev I.V."/>
            <person name="Hibbett D.S."/>
            <person name="Martin F."/>
        </authorList>
    </citation>
    <scope>NUCLEOTIDE SEQUENCE [LARGE SCALE GENOMIC DNA]</scope>
    <source>
        <strain evidence="2">Foug A</strain>
    </source>
</reference>
<keyword evidence="2" id="KW-1185">Reference proteome</keyword>
<dbReference type="EMBL" id="KN822118">
    <property type="protein sequence ID" value="KIM56362.1"/>
    <property type="molecule type" value="Genomic_DNA"/>
</dbReference>
<dbReference type="HOGENOM" id="CLU_2211488_0_0_1"/>
<name>A0A0C2ZV26_9AGAM</name>
<evidence type="ECO:0000313" key="2">
    <source>
        <dbReference type="Proteomes" id="UP000053989"/>
    </source>
</evidence>
<reference evidence="1 2" key="1">
    <citation type="submission" date="2014-04" db="EMBL/GenBank/DDBJ databases">
        <authorList>
            <consortium name="DOE Joint Genome Institute"/>
            <person name="Kuo A."/>
            <person name="Kohler A."/>
            <person name="Nagy L.G."/>
            <person name="Floudas D."/>
            <person name="Copeland A."/>
            <person name="Barry K.W."/>
            <person name="Cichocki N."/>
            <person name="Veneault-Fourrey C."/>
            <person name="LaButti K."/>
            <person name="Lindquist E.A."/>
            <person name="Lipzen A."/>
            <person name="Lundell T."/>
            <person name="Morin E."/>
            <person name="Murat C."/>
            <person name="Sun H."/>
            <person name="Tunlid A."/>
            <person name="Henrissat B."/>
            <person name="Grigoriev I.V."/>
            <person name="Hibbett D.S."/>
            <person name="Martin F."/>
            <person name="Nordberg H.P."/>
            <person name="Cantor M.N."/>
            <person name="Hua S.X."/>
        </authorList>
    </citation>
    <scope>NUCLEOTIDE SEQUENCE [LARGE SCALE GENOMIC DNA]</scope>
    <source>
        <strain evidence="1 2">Foug A</strain>
    </source>
</reference>
<evidence type="ECO:0000313" key="1">
    <source>
        <dbReference type="EMBL" id="KIM56362.1"/>
    </source>
</evidence>
<dbReference type="AlphaFoldDB" id="A0A0C2ZV26"/>
<sequence>MTDVRRPCRGGFLVTTLSYLSSQLVSFGSPFGVSQFRRIMPSPVSDLWSLTLPVPPSIQTLFADHANLPRYRSVRKKRSQQFTDEISEYRGSSYVHGPCLVRELLCL</sequence>
<gene>
    <name evidence="1" type="ORF">SCLCIDRAFT_1220397</name>
</gene>
<protein>
    <submittedName>
        <fullName evidence="1">Uncharacterized protein</fullName>
    </submittedName>
</protein>